<gene>
    <name evidence="12" type="ORF">CEUTPL_LOCUS3778</name>
</gene>
<dbReference type="OrthoDB" id="186013at2759"/>
<sequence>MSLLLLKKATANLLKLKHGKNYFQIVKISDHERNMIGRREVVGYGHNGQPTYVDRSDFPFPAIRWKEPTAEIEALREKEKGDWNELSCEEKKNLYRASFCQTFSEFNASNSGEWKSMVAILIFHIVAGLWLSYWFKITIYKHDPLPGSFDEESRRQQFRRLLDLKTNPIQGLASKWDYERDDWKNPNDPWKSKNIFESHRD</sequence>
<dbReference type="Proteomes" id="UP001152799">
    <property type="component" value="Chromosome 13"/>
</dbReference>
<keyword evidence="9 10" id="KW-0472">Membrane</keyword>
<dbReference type="Gene3D" id="1.10.442.10">
    <property type="entry name" value="Cytochrome c oxidase subunit IV"/>
    <property type="match status" value="1"/>
</dbReference>
<keyword evidence="7" id="KW-0560">Oxidoreductase</keyword>
<evidence type="ECO:0000256" key="7">
    <source>
        <dbReference type="ARBA" id="ARBA00023002"/>
    </source>
</evidence>
<dbReference type="GO" id="GO:0006123">
    <property type="term" value="P:mitochondrial electron transport, cytochrome c to oxygen"/>
    <property type="evidence" value="ECO:0007669"/>
    <property type="project" value="InterPro"/>
</dbReference>
<keyword evidence="13" id="KW-1185">Reference proteome</keyword>
<evidence type="ECO:0000256" key="11">
    <source>
        <dbReference type="SAM" id="MobiDB-lite"/>
    </source>
</evidence>
<comment type="function">
    <text evidence="10">Component of the cytochrome c oxidase, the last enzyme in the mitochondrial electron transport chain which drives oxidative phosphorylation.</text>
</comment>
<dbReference type="FunFam" id="1.10.442.10:FF:000001">
    <property type="entry name" value="Cytochrome c oxidase subunit 4 isoform 1"/>
    <property type="match status" value="1"/>
</dbReference>
<comment type="similarity">
    <text evidence="2 10">Belongs to the cytochrome c oxidase IV family.</text>
</comment>
<evidence type="ECO:0000256" key="5">
    <source>
        <dbReference type="ARBA" id="ARBA00022946"/>
    </source>
</evidence>
<evidence type="ECO:0000313" key="12">
    <source>
        <dbReference type="EMBL" id="CAG9763108.1"/>
    </source>
</evidence>
<dbReference type="PANTHER" id="PTHR10707:SF10">
    <property type="entry name" value="CYTOCHROME C OXIDASE SUBUNIT 4"/>
    <property type="match status" value="1"/>
</dbReference>
<dbReference type="EMBL" id="OU892289">
    <property type="protein sequence ID" value="CAG9763108.1"/>
    <property type="molecule type" value="Genomic_DNA"/>
</dbReference>
<keyword evidence="6 10" id="KW-1133">Transmembrane helix</keyword>
<comment type="subunit">
    <text evidence="10">Component of the cytochrome c oxidase (complex IV, CIV), a multisubunit enzyme composed of 14 subunits.</text>
</comment>
<dbReference type="SUPFAM" id="SSF81406">
    <property type="entry name" value="Mitochondrial cytochrome c oxidase subunit IV"/>
    <property type="match status" value="1"/>
</dbReference>
<evidence type="ECO:0000256" key="6">
    <source>
        <dbReference type="ARBA" id="ARBA00022989"/>
    </source>
</evidence>
<dbReference type="PANTHER" id="PTHR10707">
    <property type="entry name" value="CYTOCHROME C OXIDASE SUBUNIT IV"/>
    <property type="match status" value="1"/>
</dbReference>
<comment type="subcellular location">
    <subcellularLocation>
        <location evidence="1 10">Mitochondrion inner membrane</location>
        <topology evidence="1 10">Single-pass membrane protein</topology>
    </subcellularLocation>
</comment>
<evidence type="ECO:0000256" key="4">
    <source>
        <dbReference type="ARBA" id="ARBA00022792"/>
    </source>
</evidence>
<evidence type="ECO:0000256" key="2">
    <source>
        <dbReference type="ARBA" id="ARBA00008135"/>
    </source>
</evidence>
<dbReference type="AlphaFoldDB" id="A0A9N9MG91"/>
<dbReference type="PRINTS" id="PR01873">
    <property type="entry name" value="CYTCOXIDASE4"/>
</dbReference>
<dbReference type="GO" id="GO:0016491">
    <property type="term" value="F:oxidoreductase activity"/>
    <property type="evidence" value="ECO:0007669"/>
    <property type="project" value="UniProtKB-KW"/>
</dbReference>
<evidence type="ECO:0000256" key="9">
    <source>
        <dbReference type="ARBA" id="ARBA00023136"/>
    </source>
</evidence>
<protein>
    <recommendedName>
        <fullName evidence="10">Cytochrome c oxidase subunit 4</fullName>
    </recommendedName>
</protein>
<dbReference type="InterPro" id="IPR013288">
    <property type="entry name" value="Cyt_c_oxidase_su4"/>
</dbReference>
<dbReference type="InterPro" id="IPR004203">
    <property type="entry name" value="Cyt_c_oxidase_su4_fam"/>
</dbReference>
<evidence type="ECO:0000256" key="10">
    <source>
        <dbReference type="RuleBase" id="RU367145"/>
    </source>
</evidence>
<dbReference type="Pfam" id="PF02936">
    <property type="entry name" value="COX4"/>
    <property type="match status" value="1"/>
</dbReference>
<evidence type="ECO:0000256" key="3">
    <source>
        <dbReference type="ARBA" id="ARBA00022692"/>
    </source>
</evidence>
<feature type="transmembrane region" description="Helical" evidence="10">
    <location>
        <begin position="116"/>
        <end position="135"/>
    </location>
</feature>
<dbReference type="GO" id="GO:0045277">
    <property type="term" value="C:respiratory chain complex IV"/>
    <property type="evidence" value="ECO:0007669"/>
    <property type="project" value="InterPro"/>
</dbReference>
<keyword evidence="5" id="KW-0809">Transit peptide</keyword>
<proteinExistence type="inferred from homology"/>
<keyword evidence="3 10" id="KW-0812">Transmembrane</keyword>
<evidence type="ECO:0000313" key="13">
    <source>
        <dbReference type="Proteomes" id="UP001152799"/>
    </source>
</evidence>
<dbReference type="CDD" id="cd00922">
    <property type="entry name" value="Cyt_c_Oxidase_IV"/>
    <property type="match status" value="1"/>
</dbReference>
<evidence type="ECO:0000256" key="8">
    <source>
        <dbReference type="ARBA" id="ARBA00023128"/>
    </source>
</evidence>
<dbReference type="GO" id="GO:0005743">
    <property type="term" value="C:mitochondrial inner membrane"/>
    <property type="evidence" value="ECO:0007669"/>
    <property type="project" value="UniProtKB-SubCell"/>
</dbReference>
<keyword evidence="4 10" id="KW-0999">Mitochondrion inner membrane</keyword>
<comment type="pathway">
    <text evidence="10">Energy metabolism; oxidative phosphorylation.</text>
</comment>
<name>A0A9N9MG91_9CUCU</name>
<accession>A0A9N9MG91</accession>
<reference evidence="12" key="1">
    <citation type="submission" date="2022-01" db="EMBL/GenBank/DDBJ databases">
        <authorList>
            <person name="King R."/>
        </authorList>
    </citation>
    <scope>NUCLEOTIDE SEQUENCE</scope>
</reference>
<organism evidence="12 13">
    <name type="scientific">Ceutorhynchus assimilis</name>
    <name type="common">cabbage seed weevil</name>
    <dbReference type="NCBI Taxonomy" id="467358"/>
    <lineage>
        <taxon>Eukaryota</taxon>
        <taxon>Metazoa</taxon>
        <taxon>Ecdysozoa</taxon>
        <taxon>Arthropoda</taxon>
        <taxon>Hexapoda</taxon>
        <taxon>Insecta</taxon>
        <taxon>Pterygota</taxon>
        <taxon>Neoptera</taxon>
        <taxon>Endopterygota</taxon>
        <taxon>Coleoptera</taxon>
        <taxon>Polyphaga</taxon>
        <taxon>Cucujiformia</taxon>
        <taxon>Curculionidae</taxon>
        <taxon>Ceutorhynchinae</taxon>
        <taxon>Ceutorhynchus</taxon>
    </lineage>
</organism>
<feature type="region of interest" description="Disordered" evidence="11">
    <location>
        <begin position="179"/>
        <end position="201"/>
    </location>
</feature>
<evidence type="ECO:0000256" key="1">
    <source>
        <dbReference type="ARBA" id="ARBA00004434"/>
    </source>
</evidence>
<keyword evidence="8 10" id="KW-0496">Mitochondrion</keyword>
<dbReference type="InterPro" id="IPR036639">
    <property type="entry name" value="Cyt_c_oxidase_su4_sf"/>
</dbReference>